<feature type="transmembrane region" description="Helical" evidence="7">
    <location>
        <begin position="123"/>
        <end position="143"/>
    </location>
</feature>
<keyword evidence="6 7" id="KW-0472">Membrane</keyword>
<keyword evidence="5 7" id="KW-1133">Transmembrane helix</keyword>
<accession>A0A8S8X8K2</accession>
<evidence type="ECO:0000256" key="5">
    <source>
        <dbReference type="ARBA" id="ARBA00022989"/>
    </source>
</evidence>
<dbReference type="AlphaFoldDB" id="A0A8S8X8K2"/>
<evidence type="ECO:0000256" key="7">
    <source>
        <dbReference type="RuleBase" id="RU367016"/>
    </source>
</evidence>
<evidence type="ECO:0000256" key="1">
    <source>
        <dbReference type="ARBA" id="ARBA00004651"/>
    </source>
</evidence>
<dbReference type="InterPro" id="IPR032818">
    <property type="entry name" value="DedA-like"/>
</dbReference>
<evidence type="ECO:0000259" key="8">
    <source>
        <dbReference type="Pfam" id="PF09335"/>
    </source>
</evidence>
<evidence type="ECO:0000313" key="9">
    <source>
        <dbReference type="EMBL" id="GIL40228.1"/>
    </source>
</evidence>
<protein>
    <recommendedName>
        <fullName evidence="8">VTT domain-containing protein</fullName>
    </recommendedName>
</protein>
<feature type="domain" description="VTT" evidence="8">
    <location>
        <begin position="32"/>
        <end position="142"/>
    </location>
</feature>
<dbReference type="RefSeq" id="WP_420243336.1">
    <property type="nucleotide sequence ID" value="NZ_BOPV01000001.1"/>
</dbReference>
<evidence type="ECO:0000256" key="3">
    <source>
        <dbReference type="ARBA" id="ARBA00022475"/>
    </source>
</evidence>
<comment type="caution">
    <text evidence="9">The sequence shown here is derived from an EMBL/GenBank/DDBJ whole genome shotgun (WGS) entry which is preliminary data.</text>
</comment>
<dbReference type="PANTHER" id="PTHR30353">
    <property type="entry name" value="INNER MEMBRANE PROTEIN DEDA-RELATED"/>
    <property type="match status" value="1"/>
</dbReference>
<gene>
    <name evidence="9" type="ORF">TMPK1_24650</name>
</gene>
<dbReference type="Pfam" id="PF09335">
    <property type="entry name" value="VTT_dom"/>
    <property type="match status" value="1"/>
</dbReference>
<dbReference type="GO" id="GO:0005886">
    <property type="term" value="C:plasma membrane"/>
    <property type="evidence" value="ECO:0007669"/>
    <property type="project" value="UniProtKB-SubCell"/>
</dbReference>
<feature type="transmembrane region" description="Helical" evidence="7">
    <location>
        <begin position="155"/>
        <end position="173"/>
    </location>
</feature>
<feature type="transmembrane region" description="Helical" evidence="7">
    <location>
        <begin position="40"/>
        <end position="62"/>
    </location>
</feature>
<keyword evidence="3 7" id="KW-1003">Cell membrane</keyword>
<evidence type="ECO:0000256" key="2">
    <source>
        <dbReference type="ARBA" id="ARBA00010792"/>
    </source>
</evidence>
<evidence type="ECO:0000313" key="10">
    <source>
        <dbReference type="Proteomes" id="UP000681075"/>
    </source>
</evidence>
<name>A0A8S8X8K2_9PROT</name>
<reference evidence="9" key="1">
    <citation type="submission" date="2021-02" db="EMBL/GenBank/DDBJ databases">
        <title>Genome sequence of Rhodospirillales sp. strain TMPK1 isolated from soil.</title>
        <authorList>
            <person name="Nakai R."/>
            <person name="Kusada H."/>
            <person name="Tamaki H."/>
        </authorList>
    </citation>
    <scope>NUCLEOTIDE SEQUENCE</scope>
    <source>
        <strain evidence="9">TMPK1</strain>
    </source>
</reference>
<evidence type="ECO:0000256" key="4">
    <source>
        <dbReference type="ARBA" id="ARBA00022692"/>
    </source>
</evidence>
<keyword evidence="10" id="KW-1185">Reference proteome</keyword>
<comment type="subcellular location">
    <subcellularLocation>
        <location evidence="1 7">Cell membrane</location>
        <topology evidence="1 7">Multi-pass membrane protein</topology>
    </subcellularLocation>
</comment>
<feature type="transmembrane region" description="Helical" evidence="7">
    <location>
        <begin position="82"/>
        <end position="103"/>
    </location>
</feature>
<dbReference type="EMBL" id="BOPV01000001">
    <property type="protein sequence ID" value="GIL40228.1"/>
    <property type="molecule type" value="Genomic_DNA"/>
</dbReference>
<dbReference type="InterPro" id="IPR032816">
    <property type="entry name" value="VTT_dom"/>
</dbReference>
<dbReference type="PANTHER" id="PTHR30353:SF15">
    <property type="entry name" value="INNER MEMBRANE PROTEIN YABI"/>
    <property type="match status" value="1"/>
</dbReference>
<sequence>MSMEMMNPALLLAALFLATFALEDVATATAASLVAEMHLSPLPALLSVLVGIILGDLGLYLLGRAAHRMSWAQRIARNRRLVAFGAAGPQRVATVILIARLVPGLRLPTFVAAGLARVPALQFAVPAIIAASLWTGVLFVALWQFGVQAQALGSARWLVPLLLVTALLLLPRLRKVQA</sequence>
<organism evidence="9 10">
    <name type="scientific">Roseiterribacter gracilis</name>
    <dbReference type="NCBI Taxonomy" id="2812848"/>
    <lineage>
        <taxon>Bacteria</taxon>
        <taxon>Pseudomonadati</taxon>
        <taxon>Pseudomonadota</taxon>
        <taxon>Alphaproteobacteria</taxon>
        <taxon>Rhodospirillales</taxon>
        <taxon>Roseiterribacteraceae</taxon>
        <taxon>Roseiterribacter</taxon>
    </lineage>
</organism>
<proteinExistence type="inferred from homology"/>
<keyword evidence="4 7" id="KW-0812">Transmembrane</keyword>
<comment type="similarity">
    <text evidence="2 7">Belongs to the DedA family.</text>
</comment>
<dbReference type="Proteomes" id="UP000681075">
    <property type="component" value="Unassembled WGS sequence"/>
</dbReference>
<evidence type="ECO:0000256" key="6">
    <source>
        <dbReference type="ARBA" id="ARBA00023136"/>
    </source>
</evidence>